<reference evidence="3" key="1">
    <citation type="journal article" date="2021" name="Nat. Commun.">
        <title>Genetic determinants of endophytism in the Arabidopsis root mycobiome.</title>
        <authorList>
            <person name="Mesny F."/>
            <person name="Miyauchi S."/>
            <person name="Thiergart T."/>
            <person name="Pickel B."/>
            <person name="Atanasova L."/>
            <person name="Karlsson M."/>
            <person name="Huettel B."/>
            <person name="Barry K.W."/>
            <person name="Haridas S."/>
            <person name="Chen C."/>
            <person name="Bauer D."/>
            <person name="Andreopoulos W."/>
            <person name="Pangilinan J."/>
            <person name="LaButti K."/>
            <person name="Riley R."/>
            <person name="Lipzen A."/>
            <person name="Clum A."/>
            <person name="Drula E."/>
            <person name="Henrissat B."/>
            <person name="Kohler A."/>
            <person name="Grigoriev I.V."/>
            <person name="Martin F.M."/>
            <person name="Hacquard S."/>
        </authorList>
    </citation>
    <scope>NUCLEOTIDE SEQUENCE</scope>
    <source>
        <strain evidence="3">MPI-CAGE-AT-0147</strain>
    </source>
</reference>
<dbReference type="Gene3D" id="3.40.50.1460">
    <property type="match status" value="1"/>
</dbReference>
<dbReference type="EMBL" id="JAGMUV010000048">
    <property type="protein sequence ID" value="KAH7109973.1"/>
    <property type="molecule type" value="Genomic_DNA"/>
</dbReference>
<dbReference type="GO" id="GO:0006508">
    <property type="term" value="P:proteolysis"/>
    <property type="evidence" value="ECO:0007669"/>
    <property type="project" value="InterPro"/>
</dbReference>
<evidence type="ECO:0000256" key="1">
    <source>
        <dbReference type="ARBA" id="ARBA00009005"/>
    </source>
</evidence>
<dbReference type="PANTHER" id="PTHR48104:SF30">
    <property type="entry name" value="METACASPASE-1"/>
    <property type="match status" value="1"/>
</dbReference>
<comment type="caution">
    <text evidence="3">The sequence shown here is derived from an EMBL/GenBank/DDBJ whole genome shotgun (WGS) entry which is preliminary data.</text>
</comment>
<proteinExistence type="inferred from homology"/>
<evidence type="ECO:0000313" key="3">
    <source>
        <dbReference type="EMBL" id="KAH7109973.1"/>
    </source>
</evidence>
<comment type="similarity">
    <text evidence="1">Belongs to the peptidase C14B family.</text>
</comment>
<sequence length="690" mass="77832">MASPKKWAILIGIDKYTYGDSVTRRERRTMSGVRMEDPKDLSGAVNDVLSVRNFLIKTMSVDPDNIKMLLAPVQGRLYEHPLEPQLNNRYEEPTYENMVRALANTSRYARGDLVYIHFSGHGGQASTVFNWLKAKNDRIDHSLLPTDIAITGKYLRDIELGALLQGIVDVGCVLTVVLDCCHSGGAIRGDDDDEDDIEGVRGDHQVYQSQIPADLPLSMTRVEHWGNTAQWLEHPEGFVVLAACLDYQKAKEIKVIESDGGVYWHGRLTYWLLDTVRNSPLTFSSGAVYDRLRAKIHNTVVNQTPYLVGDHDRFFFSPEYRSKVYAMPVTEVRPEGRVRLGGGRLHCVQERAEYAILPLTFDLGKRAQESDVLARVKVYSVSSGSSLAKFVHHQGEPPLSRQEDVIEGCPAVLTSLPLGAQASVQFAANDQDRWQWFKDRWTQYSKGQLRLLPTKGASFTVTVDSQGFFQLEDLQGTFTRAIEKELKLDKLQWDAADSIPKLVRRLEHLARFRLLKSLENPRSLTTDLSSLVTVNVEPAPEDMDTEDELFRRATTIRCQNGVYEVPERQLFRITVKNNTTFTIGCTILNFTPSFGISITQENRVVLDDLFKVLVSNPERDVGSLRLAKLQEMEEYVDRGEDTEDASIDELDDLLASLRPLMRDGVNVKSYKAVGGDWLAKDIFIRALPSS</sequence>
<dbReference type="OrthoDB" id="3223806at2759"/>
<dbReference type="InterPro" id="IPR011600">
    <property type="entry name" value="Pept_C14_caspase"/>
</dbReference>
<dbReference type="GO" id="GO:0005737">
    <property type="term" value="C:cytoplasm"/>
    <property type="evidence" value="ECO:0007669"/>
    <property type="project" value="TreeGrafter"/>
</dbReference>
<accession>A0A9P9CZR5</accession>
<name>A0A9P9CZR5_9HYPO</name>
<dbReference type="Pfam" id="PF00656">
    <property type="entry name" value="Peptidase_C14"/>
    <property type="match status" value="1"/>
</dbReference>
<evidence type="ECO:0000259" key="2">
    <source>
        <dbReference type="Pfam" id="PF00656"/>
    </source>
</evidence>
<protein>
    <submittedName>
        <fullName evidence="3">Caspase domain-containing protein</fullName>
    </submittedName>
</protein>
<keyword evidence="4" id="KW-1185">Reference proteome</keyword>
<dbReference type="GO" id="GO:0004197">
    <property type="term" value="F:cysteine-type endopeptidase activity"/>
    <property type="evidence" value="ECO:0007669"/>
    <property type="project" value="InterPro"/>
</dbReference>
<organism evidence="3 4">
    <name type="scientific">Dactylonectria macrodidyma</name>
    <dbReference type="NCBI Taxonomy" id="307937"/>
    <lineage>
        <taxon>Eukaryota</taxon>
        <taxon>Fungi</taxon>
        <taxon>Dikarya</taxon>
        <taxon>Ascomycota</taxon>
        <taxon>Pezizomycotina</taxon>
        <taxon>Sordariomycetes</taxon>
        <taxon>Hypocreomycetidae</taxon>
        <taxon>Hypocreales</taxon>
        <taxon>Nectriaceae</taxon>
        <taxon>Dactylonectria</taxon>
    </lineage>
</organism>
<dbReference type="AlphaFoldDB" id="A0A9P9CZR5"/>
<gene>
    <name evidence="3" type="ORF">EDB81DRAFT_927517</name>
</gene>
<feature type="domain" description="Peptidase C14 caspase" evidence="2">
    <location>
        <begin position="5"/>
        <end position="306"/>
    </location>
</feature>
<dbReference type="InterPro" id="IPR050452">
    <property type="entry name" value="Metacaspase"/>
</dbReference>
<dbReference type="PANTHER" id="PTHR48104">
    <property type="entry name" value="METACASPASE-4"/>
    <property type="match status" value="1"/>
</dbReference>
<evidence type="ECO:0000313" key="4">
    <source>
        <dbReference type="Proteomes" id="UP000738349"/>
    </source>
</evidence>
<dbReference type="Proteomes" id="UP000738349">
    <property type="component" value="Unassembled WGS sequence"/>
</dbReference>